<dbReference type="PATRIC" id="fig|1618425.3.peg.688"/>
<dbReference type="Pfam" id="PF08843">
    <property type="entry name" value="AbiEii"/>
    <property type="match status" value="1"/>
</dbReference>
<reference evidence="1 2" key="1">
    <citation type="journal article" date="2015" name="Nature">
        <title>rRNA introns, odd ribosomes, and small enigmatic genomes across a large radiation of phyla.</title>
        <authorList>
            <person name="Brown C.T."/>
            <person name="Hug L.A."/>
            <person name="Thomas B.C."/>
            <person name="Sharon I."/>
            <person name="Castelle C.J."/>
            <person name="Singh A."/>
            <person name="Wilkins M.J."/>
            <person name="Williams K.H."/>
            <person name="Banfield J.F."/>
        </authorList>
    </citation>
    <scope>NUCLEOTIDE SEQUENCE [LARGE SCALE GENOMIC DNA]</scope>
</reference>
<sequence>MGKIQLLTKEQQIILDEVSQNDFLRSRYYFTGGTALSAVYLQHRYSEDIDLFSQEKLDNQVIFTLVQEFGQKHGFTVQSRSTEVTYIFNLTFKNGVDLKVDFACYPYKRLGKGITLDGVETDSLLDIAVNKLLTVSQRTEVKDFVDLYFLLQEFTIWDLMEGVRAKFKIKTDPFLVAIDFLKVEDFEYLPKMIKDLDLETLKSFFRQKAKELSKRSVE</sequence>
<dbReference type="Gene3D" id="3.10.450.620">
    <property type="entry name" value="JHP933, nucleotidyltransferase-like core domain"/>
    <property type="match status" value="1"/>
</dbReference>
<evidence type="ECO:0008006" key="3">
    <source>
        <dbReference type="Google" id="ProtNLM"/>
    </source>
</evidence>
<gene>
    <name evidence="1" type="ORF">UV41_C0045G0013</name>
</gene>
<dbReference type="Proteomes" id="UP000034785">
    <property type="component" value="Unassembled WGS sequence"/>
</dbReference>
<protein>
    <recommendedName>
        <fullName evidence="3">Nucleotidyl transferase AbiEii/AbiGii toxin family protein</fullName>
    </recommendedName>
</protein>
<dbReference type="AlphaFoldDB" id="A0A0G1B9B2"/>
<evidence type="ECO:0000313" key="2">
    <source>
        <dbReference type="Proteomes" id="UP000034785"/>
    </source>
</evidence>
<name>A0A0G1B9B2_9BACT</name>
<evidence type="ECO:0000313" key="1">
    <source>
        <dbReference type="EMBL" id="KKS69789.1"/>
    </source>
</evidence>
<organism evidence="1 2">
    <name type="scientific">Candidatus Daviesbacteria bacterium GW2011_GWA2_42_7</name>
    <dbReference type="NCBI Taxonomy" id="1618425"/>
    <lineage>
        <taxon>Bacteria</taxon>
        <taxon>Candidatus Daviesiibacteriota</taxon>
    </lineage>
</organism>
<dbReference type="InterPro" id="IPR014942">
    <property type="entry name" value="AbiEii"/>
</dbReference>
<dbReference type="EMBL" id="LCEJ01000045">
    <property type="protein sequence ID" value="KKS69789.1"/>
    <property type="molecule type" value="Genomic_DNA"/>
</dbReference>
<comment type="caution">
    <text evidence="1">The sequence shown here is derived from an EMBL/GenBank/DDBJ whole genome shotgun (WGS) entry which is preliminary data.</text>
</comment>
<accession>A0A0G1B9B2</accession>
<proteinExistence type="predicted"/>